<dbReference type="InterPro" id="IPR013320">
    <property type="entry name" value="ConA-like_dom_sf"/>
</dbReference>
<feature type="domain" description="GH16" evidence="2">
    <location>
        <begin position="34"/>
        <end position="361"/>
    </location>
</feature>
<comment type="caution">
    <text evidence="3">The sequence shown here is derived from an EMBL/GenBank/DDBJ whole genome shotgun (WGS) entry which is preliminary data.</text>
</comment>
<dbReference type="Gene3D" id="2.60.120.200">
    <property type="match status" value="1"/>
</dbReference>
<dbReference type="GO" id="GO:0004553">
    <property type="term" value="F:hydrolase activity, hydrolyzing O-glycosyl compounds"/>
    <property type="evidence" value="ECO:0007669"/>
    <property type="project" value="InterPro"/>
</dbReference>
<dbReference type="InterPro" id="IPR000757">
    <property type="entry name" value="Beta-glucanase-like"/>
</dbReference>
<dbReference type="InterPro" id="IPR050546">
    <property type="entry name" value="Glycosyl_Hydrlase_16"/>
</dbReference>
<dbReference type="EMBL" id="JARGDH010000001">
    <property type="protein sequence ID" value="KAL0278205.1"/>
    <property type="molecule type" value="Genomic_DNA"/>
</dbReference>
<protein>
    <recommendedName>
        <fullName evidence="2">GH16 domain-containing protein</fullName>
    </recommendedName>
</protein>
<dbReference type="PANTHER" id="PTHR10963">
    <property type="entry name" value="GLYCOSYL HYDROLASE-RELATED"/>
    <property type="match status" value="1"/>
</dbReference>
<sequence length="361" mass="40664">MFGKKCDWKKCRNLSVILGLLSLCIMTLIAVYATGWKEDNLKWVDDFDVLDETKWQHVVSGNRGYDNEFQYFRRDKRNSYVTNGALHLKATLVGDEVSDSEVRGGLQDLPGCNEEPCVVRGDPEGDCILPVYSAQLHTKQLFRIKSGRVEVRARFPSGDWLRPEIALLHSTDGSEEAAEIRIAEGCGNKYISDPDGHSLGADTVGQGIRRSTANLTDRAQKTLWTTTLPAGYFSDAFHVFEAEWTPGHIIFRVDGTETGRLVPPGGGPWELGPFTLNIPEFLSSWSVGTAMAPFDREFYLVVKLSVGGSYFEDQLENLNYPKPWNSSGGRPVTDFYENSPYYAPTWDRPELEIDYVRIYQH</sequence>
<dbReference type="SUPFAM" id="SSF49899">
    <property type="entry name" value="Concanavalin A-like lectins/glucanases"/>
    <property type="match status" value="1"/>
</dbReference>
<gene>
    <name evidence="3" type="ORF">PYX00_000089</name>
</gene>
<evidence type="ECO:0000313" key="3">
    <source>
        <dbReference type="EMBL" id="KAL0278205.1"/>
    </source>
</evidence>
<dbReference type="GO" id="GO:0005975">
    <property type="term" value="P:carbohydrate metabolic process"/>
    <property type="evidence" value="ECO:0007669"/>
    <property type="project" value="InterPro"/>
</dbReference>
<name>A0AAW2I7S8_9NEOP</name>
<evidence type="ECO:0000256" key="1">
    <source>
        <dbReference type="ARBA" id="ARBA00006865"/>
    </source>
</evidence>
<proteinExistence type="inferred from homology"/>
<evidence type="ECO:0000259" key="2">
    <source>
        <dbReference type="PROSITE" id="PS51762"/>
    </source>
</evidence>
<accession>A0AAW2I7S8</accession>
<dbReference type="PANTHER" id="PTHR10963:SF55">
    <property type="entry name" value="GLYCOSIDE HYDROLASE FAMILY 16 PROTEIN"/>
    <property type="match status" value="1"/>
</dbReference>
<comment type="similarity">
    <text evidence="1">Belongs to the glycosyl hydrolase 16 family.</text>
</comment>
<dbReference type="PROSITE" id="PS51762">
    <property type="entry name" value="GH16_2"/>
    <property type="match status" value="1"/>
</dbReference>
<organism evidence="3">
    <name type="scientific">Menopon gallinae</name>
    <name type="common">poultry shaft louse</name>
    <dbReference type="NCBI Taxonomy" id="328185"/>
    <lineage>
        <taxon>Eukaryota</taxon>
        <taxon>Metazoa</taxon>
        <taxon>Ecdysozoa</taxon>
        <taxon>Arthropoda</taxon>
        <taxon>Hexapoda</taxon>
        <taxon>Insecta</taxon>
        <taxon>Pterygota</taxon>
        <taxon>Neoptera</taxon>
        <taxon>Paraneoptera</taxon>
        <taxon>Psocodea</taxon>
        <taxon>Troctomorpha</taxon>
        <taxon>Phthiraptera</taxon>
        <taxon>Amblycera</taxon>
        <taxon>Menoponidae</taxon>
        <taxon>Menopon</taxon>
    </lineage>
</organism>
<dbReference type="AlphaFoldDB" id="A0AAW2I7S8"/>
<reference evidence="3" key="1">
    <citation type="journal article" date="2024" name="Gigascience">
        <title>Chromosome-level genome of the poultry shaft louse Menopon gallinae provides insight into the host-switching and adaptive evolution of parasitic lice.</title>
        <authorList>
            <person name="Xu Y."/>
            <person name="Ma L."/>
            <person name="Liu S."/>
            <person name="Liang Y."/>
            <person name="Liu Q."/>
            <person name="He Z."/>
            <person name="Tian L."/>
            <person name="Duan Y."/>
            <person name="Cai W."/>
            <person name="Li H."/>
            <person name="Song F."/>
        </authorList>
    </citation>
    <scope>NUCLEOTIDE SEQUENCE</scope>
    <source>
        <strain evidence="3">Cailab_2023a</strain>
    </source>
</reference>